<evidence type="ECO:0000313" key="1">
    <source>
        <dbReference type="EMBL" id="UYV67636.1"/>
    </source>
</evidence>
<sequence length="98" mass="11399">MAPLPPLQSLVKNRQRVSSDTTDFAIYEDMEDKSKQLNSWLRTTSRSMELLEKILQITEEILFLNNKKINVLCANGHRVTLAYPPQTYYLIDKLNKTL</sequence>
<keyword evidence="2" id="KW-1185">Reference proteome</keyword>
<protein>
    <submittedName>
        <fullName evidence="1">Uncharacterized protein</fullName>
    </submittedName>
</protein>
<proteinExistence type="predicted"/>
<evidence type="ECO:0000313" key="2">
    <source>
        <dbReference type="Proteomes" id="UP001235939"/>
    </source>
</evidence>
<accession>A0ABY6KHG5</accession>
<name>A0ABY6KHG5_9ARAC</name>
<reference evidence="1 2" key="1">
    <citation type="submission" date="2022-01" db="EMBL/GenBank/DDBJ databases">
        <title>A chromosomal length assembly of Cordylochernes scorpioides.</title>
        <authorList>
            <person name="Zeh D."/>
            <person name="Zeh J."/>
        </authorList>
    </citation>
    <scope>NUCLEOTIDE SEQUENCE [LARGE SCALE GENOMIC DNA]</scope>
    <source>
        <strain evidence="1">IN4F17</strain>
        <tissue evidence="1">Whole Body</tissue>
    </source>
</reference>
<gene>
    <name evidence="1" type="ORF">LAZ67_5001414</name>
</gene>
<dbReference type="EMBL" id="CP092867">
    <property type="protein sequence ID" value="UYV67636.1"/>
    <property type="molecule type" value="Genomic_DNA"/>
</dbReference>
<organism evidence="1 2">
    <name type="scientific">Cordylochernes scorpioides</name>
    <dbReference type="NCBI Taxonomy" id="51811"/>
    <lineage>
        <taxon>Eukaryota</taxon>
        <taxon>Metazoa</taxon>
        <taxon>Ecdysozoa</taxon>
        <taxon>Arthropoda</taxon>
        <taxon>Chelicerata</taxon>
        <taxon>Arachnida</taxon>
        <taxon>Pseudoscorpiones</taxon>
        <taxon>Cheliferoidea</taxon>
        <taxon>Chernetidae</taxon>
        <taxon>Cordylochernes</taxon>
    </lineage>
</organism>
<dbReference type="Proteomes" id="UP001235939">
    <property type="component" value="Chromosome 05"/>
</dbReference>